<proteinExistence type="predicted"/>
<dbReference type="AlphaFoldDB" id="A0A2U3PS21"/>
<reference evidence="1 2" key="1">
    <citation type="submission" date="2018-03" db="EMBL/GenBank/DDBJ databases">
        <authorList>
            <person name="Gully D."/>
        </authorList>
    </citation>
    <scope>NUCLEOTIDE SEQUENCE [LARGE SCALE GENOMIC DNA]</scope>
    <source>
        <strain evidence="1">ORS3257</strain>
    </source>
</reference>
<protein>
    <submittedName>
        <fullName evidence="1">Uncharacterized protein</fullName>
    </submittedName>
</protein>
<accession>A0A2U3PS21</accession>
<name>A0A2U3PS21_9BRAD</name>
<organism evidence="1 2">
    <name type="scientific">Bradyrhizobium vignae</name>
    <dbReference type="NCBI Taxonomy" id="1549949"/>
    <lineage>
        <taxon>Bacteria</taxon>
        <taxon>Pseudomonadati</taxon>
        <taxon>Pseudomonadota</taxon>
        <taxon>Alphaproteobacteria</taxon>
        <taxon>Hyphomicrobiales</taxon>
        <taxon>Nitrobacteraceae</taxon>
        <taxon>Bradyrhizobium</taxon>
    </lineage>
</organism>
<evidence type="ECO:0000313" key="2">
    <source>
        <dbReference type="Proteomes" id="UP000246085"/>
    </source>
</evidence>
<gene>
    <name evidence="1" type="ORF">BRAD3257_0791</name>
</gene>
<dbReference type="KEGG" id="bvz:BRAD3257_0791"/>
<dbReference type="EMBL" id="LS398110">
    <property type="protein sequence ID" value="SPP91947.1"/>
    <property type="molecule type" value="Genomic_DNA"/>
</dbReference>
<dbReference type="Proteomes" id="UP000246085">
    <property type="component" value="Chromosome BRAD3257"/>
</dbReference>
<sequence length="24" mass="2826">MGRKRFPDAAKHFMVAQSSWLFSK</sequence>
<evidence type="ECO:0000313" key="1">
    <source>
        <dbReference type="EMBL" id="SPP91947.1"/>
    </source>
</evidence>